<dbReference type="PANTHER" id="PTHR46174">
    <property type="entry name" value="CXXC-TYPE ZINC FINGER PROTEIN 1"/>
    <property type="match status" value="1"/>
</dbReference>
<evidence type="ECO:0000256" key="4">
    <source>
        <dbReference type="ARBA" id="ARBA00022833"/>
    </source>
</evidence>
<sequence>MQAGEELAIKAEPDAGVNTASTSTSTEVDLTPPKKRAKSALLDRSLSRDTTLKNPTTTIAETTSSNRANQASSSVTEGAADAWDRDTPAVKVEQETPRPSPAPTPTAQPTSTEDAITIKPDPGTRLPTVSPAPATPSREPSHPPPAKKKKTASTTRKESTSATSFSKSKKSSFTTRKVTSSSSSHPESSSSRTKPKFEETPPFLPPTEEEEDVDNTLYCICQKRQDDVEGGMIMCDRCEQWYHYRCMSMNEADVELVDRFICPPCYQVTGEETTYKKACTRGECRHAARTPFSNYCSDRCGVLALEARFELMKVAKSKGGVEIWETDRRVRLAKRTEGFTVREEGVGTEWEKEVKGMGDGDWPVQRLGVAGAFALMVKKDEETGAVMVNGAPNGIAQPQVNGAATQPSPSPIPSPAAKNDAAPEPSSPSHPSSSSKATSSGMNLISLTEQHTLITTQLYAVDIDKSRINARLDRLDLRSTLLHLVSDRVPTLSPIGSTIQANDIPDPGEEDDEMPDDPSPKKSKKKKGSSKKSKSTPEVGGLRCGYDQRLHWDDAAFDAWAHSEPGRTILAYEKPLDGVLDDSRDADAGAKLLCVMAKRKCRRHMDWSNLCEVALDAEKASLNADSRVLIQTKLELVELKQEIEEEMEVVKQLIEQQRRREKRKDEERDRDLAKAVASQGTRRGV</sequence>
<organism evidence="9 11">
    <name type="scientific">Ustilago bromivora</name>
    <dbReference type="NCBI Taxonomy" id="307758"/>
    <lineage>
        <taxon>Eukaryota</taxon>
        <taxon>Fungi</taxon>
        <taxon>Dikarya</taxon>
        <taxon>Basidiomycota</taxon>
        <taxon>Ustilaginomycotina</taxon>
        <taxon>Ustilaginomycetes</taxon>
        <taxon>Ustilaginales</taxon>
        <taxon>Ustilaginaceae</taxon>
        <taxon>Ustilago</taxon>
    </lineage>
</organism>
<feature type="compositionally biased region" description="Basic and acidic residues" evidence="7">
    <location>
        <begin position="663"/>
        <end position="673"/>
    </location>
</feature>
<feature type="region of interest" description="Disordered" evidence="7">
    <location>
        <begin position="654"/>
        <end position="685"/>
    </location>
</feature>
<evidence type="ECO:0000256" key="3">
    <source>
        <dbReference type="ARBA" id="ARBA00022771"/>
    </source>
</evidence>
<dbReference type="InterPro" id="IPR013083">
    <property type="entry name" value="Znf_RING/FYVE/PHD"/>
</dbReference>
<dbReference type="InterPro" id="IPR011011">
    <property type="entry name" value="Znf_FYVE_PHD"/>
</dbReference>
<dbReference type="Gene3D" id="3.30.40.10">
    <property type="entry name" value="Zinc/RING finger domain, C3HC4 (zinc finger)"/>
    <property type="match status" value="1"/>
</dbReference>
<keyword evidence="3 6" id="KW-0863">Zinc-finger</keyword>
<evidence type="ECO:0000313" key="10">
    <source>
        <dbReference type="EMBL" id="SYW77068.1"/>
    </source>
</evidence>
<dbReference type="SUPFAM" id="SSF57903">
    <property type="entry name" value="FYVE/PHD zinc finger"/>
    <property type="match status" value="1"/>
</dbReference>
<reference evidence="9" key="2">
    <citation type="submission" date="2016-04" db="EMBL/GenBank/DDBJ databases">
        <authorList>
            <person name="Evans L.H."/>
            <person name="Alamgir A."/>
            <person name="Owens N."/>
            <person name="Weber N.D."/>
            <person name="Virtaneva K."/>
            <person name="Barbian K."/>
            <person name="Babar A."/>
            <person name="Rosenke K."/>
        </authorList>
    </citation>
    <scope>NUCLEOTIDE SEQUENCE</scope>
    <source>
        <strain evidence="9">UB2112</strain>
    </source>
</reference>
<dbReference type="SMART" id="SM00249">
    <property type="entry name" value="PHD"/>
    <property type="match status" value="1"/>
</dbReference>
<dbReference type="EMBL" id="ULHB01000023">
    <property type="protein sequence ID" value="SYW77068.1"/>
    <property type="molecule type" value="Genomic_DNA"/>
</dbReference>
<dbReference type="Proteomes" id="UP000179920">
    <property type="component" value="Chromosome II"/>
</dbReference>
<evidence type="ECO:0000256" key="6">
    <source>
        <dbReference type="PROSITE-ProRule" id="PRU00146"/>
    </source>
</evidence>
<dbReference type="InterPro" id="IPR001965">
    <property type="entry name" value="Znf_PHD"/>
</dbReference>
<dbReference type="PROSITE" id="PS50016">
    <property type="entry name" value="ZF_PHD_2"/>
    <property type="match status" value="1"/>
</dbReference>
<dbReference type="InterPro" id="IPR037869">
    <property type="entry name" value="Spp1/CFP1"/>
</dbReference>
<keyword evidence="2" id="KW-0479">Metal-binding</keyword>
<keyword evidence="4" id="KW-0862">Zinc</keyword>
<name>A0A1K0FWZ5_9BASI</name>
<feature type="compositionally biased region" description="Basic and acidic residues" evidence="7">
    <location>
        <begin position="82"/>
        <end position="96"/>
    </location>
</feature>
<feature type="region of interest" description="Disordered" evidence="7">
    <location>
        <begin position="492"/>
        <end position="540"/>
    </location>
</feature>
<evidence type="ECO:0000256" key="7">
    <source>
        <dbReference type="SAM" id="MobiDB-lite"/>
    </source>
</evidence>
<gene>
    <name evidence="10" type="ORF">UBRO2_01691</name>
    <name evidence="9" type="ORF">UBRO_00695</name>
</gene>
<dbReference type="PANTHER" id="PTHR46174:SF1">
    <property type="entry name" value="CXXC-TYPE ZINC FINGER PROTEIN 1"/>
    <property type="match status" value="1"/>
</dbReference>
<proteinExistence type="predicted"/>
<feature type="region of interest" description="Disordered" evidence="7">
    <location>
        <begin position="397"/>
        <end position="440"/>
    </location>
</feature>
<dbReference type="GO" id="GO:0048188">
    <property type="term" value="C:Set1C/COMPASS complex"/>
    <property type="evidence" value="ECO:0007669"/>
    <property type="project" value="InterPro"/>
</dbReference>
<accession>A0A1K0FWZ5</accession>
<dbReference type="EMBL" id="LT558118">
    <property type="protein sequence ID" value="SAM69100.1"/>
    <property type="molecule type" value="Genomic_DNA"/>
</dbReference>
<keyword evidence="12" id="KW-1185">Reference proteome</keyword>
<dbReference type="Proteomes" id="UP000658997">
    <property type="component" value="Unassembled WGS sequence"/>
</dbReference>
<keyword evidence="5" id="KW-0539">Nucleus</keyword>
<feature type="compositionally biased region" description="Basic residues" evidence="7">
    <location>
        <begin position="521"/>
        <end position="534"/>
    </location>
</feature>
<evidence type="ECO:0000313" key="11">
    <source>
        <dbReference type="Proteomes" id="UP000179920"/>
    </source>
</evidence>
<feature type="compositionally biased region" description="Acidic residues" evidence="7">
    <location>
        <begin position="506"/>
        <end position="516"/>
    </location>
</feature>
<dbReference type="CDD" id="cd16039">
    <property type="entry name" value="PHD_SPP1"/>
    <property type="match status" value="1"/>
</dbReference>
<feature type="compositionally biased region" description="Low complexity" evidence="7">
    <location>
        <begin position="160"/>
        <end position="191"/>
    </location>
</feature>
<dbReference type="GO" id="GO:0045893">
    <property type="term" value="P:positive regulation of DNA-templated transcription"/>
    <property type="evidence" value="ECO:0007669"/>
    <property type="project" value="TreeGrafter"/>
</dbReference>
<feature type="compositionally biased region" description="Polar residues" evidence="7">
    <location>
        <begin position="52"/>
        <end position="76"/>
    </location>
</feature>
<feature type="compositionally biased region" description="Polar residues" evidence="7">
    <location>
        <begin position="397"/>
        <end position="406"/>
    </location>
</feature>
<dbReference type="InterPro" id="IPR019786">
    <property type="entry name" value="Zinc_finger_PHD-type_CS"/>
</dbReference>
<feature type="compositionally biased region" description="Low complexity" evidence="7">
    <location>
        <begin position="422"/>
        <end position="440"/>
    </location>
</feature>
<evidence type="ECO:0000256" key="5">
    <source>
        <dbReference type="ARBA" id="ARBA00023242"/>
    </source>
</evidence>
<evidence type="ECO:0000256" key="2">
    <source>
        <dbReference type="ARBA" id="ARBA00022723"/>
    </source>
</evidence>
<dbReference type="InterPro" id="IPR019787">
    <property type="entry name" value="Znf_PHD-finger"/>
</dbReference>
<dbReference type="PROSITE" id="PS01359">
    <property type="entry name" value="ZF_PHD_1"/>
    <property type="match status" value="1"/>
</dbReference>
<reference evidence="11" key="1">
    <citation type="submission" date="2016-04" db="EMBL/GenBank/DDBJ databases">
        <authorList>
            <person name="Guldener U."/>
            <person name="Guldener U."/>
        </authorList>
    </citation>
    <scope>NUCLEOTIDE SEQUENCE [LARGE SCALE GENOMIC DNA]</scope>
    <source>
        <strain evidence="11">UB2112</strain>
    </source>
</reference>
<evidence type="ECO:0000313" key="12">
    <source>
        <dbReference type="Proteomes" id="UP000658997"/>
    </source>
</evidence>
<evidence type="ECO:0000313" key="9">
    <source>
        <dbReference type="EMBL" id="SAM69100.1"/>
    </source>
</evidence>
<feature type="compositionally biased region" description="Polar residues" evidence="7">
    <location>
        <begin position="18"/>
        <end position="28"/>
    </location>
</feature>
<dbReference type="AlphaFoldDB" id="A0A1K0FWZ5"/>
<evidence type="ECO:0000256" key="1">
    <source>
        <dbReference type="ARBA" id="ARBA00004123"/>
    </source>
</evidence>
<comment type="subcellular location">
    <subcellularLocation>
        <location evidence="1">Nucleus</location>
    </subcellularLocation>
</comment>
<feature type="domain" description="PHD-type" evidence="8">
    <location>
        <begin position="216"/>
        <end position="268"/>
    </location>
</feature>
<evidence type="ECO:0000259" key="8">
    <source>
        <dbReference type="PROSITE" id="PS50016"/>
    </source>
</evidence>
<dbReference type="GO" id="GO:0008270">
    <property type="term" value="F:zinc ion binding"/>
    <property type="evidence" value="ECO:0007669"/>
    <property type="project" value="UniProtKB-KW"/>
</dbReference>
<protein>
    <recommendedName>
        <fullName evidence="8">PHD-type domain-containing protein</fullName>
    </recommendedName>
</protein>
<dbReference type="Pfam" id="PF00628">
    <property type="entry name" value="PHD"/>
    <property type="match status" value="1"/>
</dbReference>
<feature type="region of interest" description="Disordered" evidence="7">
    <location>
        <begin position="1"/>
        <end position="210"/>
    </location>
</feature>
<reference evidence="10" key="3">
    <citation type="submission" date="2018-08" db="EMBL/GenBank/DDBJ databases">
        <authorList>
            <person name="Guldener U."/>
        </authorList>
    </citation>
    <scope>NUCLEOTIDE SEQUENCE</scope>
    <source>
        <strain evidence="10">UB2</strain>
    </source>
</reference>
<dbReference type="OrthoDB" id="436852at2759"/>